<evidence type="ECO:0000256" key="4">
    <source>
        <dbReference type="ARBA" id="ARBA00022519"/>
    </source>
</evidence>
<dbReference type="InterPro" id="IPR011527">
    <property type="entry name" value="ABC1_TM_dom"/>
</dbReference>
<dbReference type="InterPro" id="IPR036640">
    <property type="entry name" value="ABC1_TM_sf"/>
</dbReference>
<feature type="transmembrane region" description="Helical" evidence="10">
    <location>
        <begin position="28"/>
        <end position="53"/>
    </location>
</feature>
<gene>
    <name evidence="13" type="ORF">SAMN05216252_11148</name>
</gene>
<accession>A0A239IS05</accession>
<dbReference type="SMART" id="SM00382">
    <property type="entry name" value="AAA"/>
    <property type="match status" value="1"/>
</dbReference>
<evidence type="ECO:0000259" key="11">
    <source>
        <dbReference type="PROSITE" id="PS50893"/>
    </source>
</evidence>
<feature type="domain" description="ABC transmembrane type-1" evidence="12">
    <location>
        <begin position="29"/>
        <end position="311"/>
    </location>
</feature>
<feature type="domain" description="ABC transporter" evidence="11">
    <location>
        <begin position="341"/>
        <end position="575"/>
    </location>
</feature>
<dbReference type="Pfam" id="PF00005">
    <property type="entry name" value="ABC_tran"/>
    <property type="match status" value="1"/>
</dbReference>
<keyword evidence="2" id="KW-0813">Transport</keyword>
<keyword evidence="7" id="KW-0067">ATP-binding</keyword>
<dbReference type="Gene3D" id="1.20.1560.10">
    <property type="entry name" value="ABC transporter type 1, transmembrane domain"/>
    <property type="match status" value="1"/>
</dbReference>
<dbReference type="SUPFAM" id="SSF52540">
    <property type="entry name" value="P-loop containing nucleoside triphosphate hydrolases"/>
    <property type="match status" value="1"/>
</dbReference>
<dbReference type="GO" id="GO:0005886">
    <property type="term" value="C:plasma membrane"/>
    <property type="evidence" value="ECO:0007669"/>
    <property type="project" value="UniProtKB-SubCell"/>
</dbReference>
<keyword evidence="6" id="KW-0547">Nucleotide-binding</keyword>
<keyword evidence="4" id="KW-0997">Cell inner membrane</keyword>
<evidence type="ECO:0000256" key="3">
    <source>
        <dbReference type="ARBA" id="ARBA00022475"/>
    </source>
</evidence>
<comment type="subcellular location">
    <subcellularLocation>
        <location evidence="1">Cell membrane</location>
        <topology evidence="1">Multi-pass membrane protein</topology>
    </subcellularLocation>
</comment>
<dbReference type="Pfam" id="PF00664">
    <property type="entry name" value="ABC_membrane"/>
    <property type="match status" value="1"/>
</dbReference>
<dbReference type="InterPro" id="IPR003593">
    <property type="entry name" value="AAA+_ATPase"/>
</dbReference>
<name>A0A239IS05_9ACTN</name>
<dbReference type="EMBL" id="FZOF01000011">
    <property type="protein sequence ID" value="SNS95194.1"/>
    <property type="molecule type" value="Genomic_DNA"/>
</dbReference>
<dbReference type="CDD" id="cd07346">
    <property type="entry name" value="ABC_6TM_exporters"/>
    <property type="match status" value="1"/>
</dbReference>
<evidence type="ECO:0000256" key="9">
    <source>
        <dbReference type="ARBA" id="ARBA00023136"/>
    </source>
</evidence>
<organism evidence="13 14">
    <name type="scientific">Actinacidiphila glaucinigra</name>
    <dbReference type="NCBI Taxonomy" id="235986"/>
    <lineage>
        <taxon>Bacteria</taxon>
        <taxon>Bacillati</taxon>
        <taxon>Actinomycetota</taxon>
        <taxon>Actinomycetes</taxon>
        <taxon>Kitasatosporales</taxon>
        <taxon>Streptomycetaceae</taxon>
        <taxon>Actinacidiphila</taxon>
    </lineage>
</organism>
<reference evidence="13 14" key="1">
    <citation type="submission" date="2017-06" db="EMBL/GenBank/DDBJ databases">
        <authorList>
            <person name="Kim H.J."/>
            <person name="Triplett B.A."/>
        </authorList>
    </citation>
    <scope>NUCLEOTIDE SEQUENCE [LARGE SCALE GENOMIC DNA]</scope>
    <source>
        <strain evidence="13 14">CGMCC 4.1858</strain>
    </source>
</reference>
<keyword evidence="14" id="KW-1185">Reference proteome</keyword>
<dbReference type="RefSeq" id="WP_089225671.1">
    <property type="nucleotide sequence ID" value="NZ_FZOF01000011.1"/>
</dbReference>
<dbReference type="Gene3D" id="3.40.50.300">
    <property type="entry name" value="P-loop containing nucleotide triphosphate hydrolases"/>
    <property type="match status" value="1"/>
</dbReference>
<keyword evidence="8 10" id="KW-1133">Transmembrane helix</keyword>
<evidence type="ECO:0000256" key="5">
    <source>
        <dbReference type="ARBA" id="ARBA00022692"/>
    </source>
</evidence>
<dbReference type="PANTHER" id="PTHR43394">
    <property type="entry name" value="ATP-DEPENDENT PERMEASE MDL1, MITOCHONDRIAL"/>
    <property type="match status" value="1"/>
</dbReference>
<dbReference type="InterPro" id="IPR027417">
    <property type="entry name" value="P-loop_NTPase"/>
</dbReference>
<evidence type="ECO:0000256" key="8">
    <source>
        <dbReference type="ARBA" id="ARBA00022989"/>
    </source>
</evidence>
<evidence type="ECO:0000259" key="12">
    <source>
        <dbReference type="PROSITE" id="PS50929"/>
    </source>
</evidence>
<sequence length="586" mass="62775">MPVTLPIADDPTVRREVRHLLTAHRRPIVLLTLAHTAAVAAGLVAPWLLGVLVDRVAGGRQAAQVDRLALGIAASVLAQAVTRWIASRMAFVLGEDVFHELRSTFTDRVLGLPLSAVERTSTGDIASRTTHDIETVADFVRIGIPEVMTGTLSVLLSLTAAFVVDWKLALCCLLGLPVIVTATRWFTRRARPAFATELATYSTVNASVIETVQGASVVEGLGIRAPRREKMALSAREARDAQLVPLRLRTRWFPLVQLGYQLPVLCVVLVGGLLAARGGASVGQVASVSMFLTLLVDPLDDLVYWWGDLQMSRAAFARIAGVGLIPSDRGDKDVELGDGRVVLREVSFAYDRGIDVLSGVNLDIAAGERICVVGASGAGKSTLALLVAGVYAPSVGTVTLDGHAPHELTSHALRDQVVMVTQEDHVFAGTVYENMLLGREEASRQQVTDALSSVGAQGWSAELPDGLDTVVGDGGHELAPAQAQQLALARLILKDPKVIVLDEATSMFDGSQRREADSGLAGLLAGRTVISIAHRLDSARTADRVVMLDEGRVIETGDHQELLDRQGRYAALWRAWENNQSTPLDI</sequence>
<evidence type="ECO:0000313" key="13">
    <source>
        <dbReference type="EMBL" id="SNS95194.1"/>
    </source>
</evidence>
<dbReference type="SUPFAM" id="SSF90123">
    <property type="entry name" value="ABC transporter transmembrane region"/>
    <property type="match status" value="1"/>
</dbReference>
<evidence type="ECO:0000256" key="1">
    <source>
        <dbReference type="ARBA" id="ARBA00004651"/>
    </source>
</evidence>
<dbReference type="InterPro" id="IPR003439">
    <property type="entry name" value="ABC_transporter-like_ATP-bd"/>
</dbReference>
<keyword evidence="5 10" id="KW-0812">Transmembrane</keyword>
<keyword evidence="3" id="KW-1003">Cell membrane</keyword>
<dbReference type="GO" id="GO:0005524">
    <property type="term" value="F:ATP binding"/>
    <property type="evidence" value="ECO:0007669"/>
    <property type="project" value="UniProtKB-KW"/>
</dbReference>
<evidence type="ECO:0000256" key="6">
    <source>
        <dbReference type="ARBA" id="ARBA00022741"/>
    </source>
</evidence>
<evidence type="ECO:0000256" key="7">
    <source>
        <dbReference type="ARBA" id="ARBA00022840"/>
    </source>
</evidence>
<dbReference type="FunFam" id="3.40.50.300:FF:001001">
    <property type="entry name" value="Multidrug ABC transporter ATP-binding protein"/>
    <property type="match status" value="1"/>
</dbReference>
<protein>
    <submittedName>
        <fullName evidence="13">ABC-type multidrug transport system, ATPase and permease component</fullName>
    </submittedName>
</protein>
<dbReference type="AlphaFoldDB" id="A0A239IS05"/>
<dbReference type="GO" id="GO:0015421">
    <property type="term" value="F:ABC-type oligopeptide transporter activity"/>
    <property type="evidence" value="ECO:0007669"/>
    <property type="project" value="TreeGrafter"/>
</dbReference>
<proteinExistence type="predicted"/>
<dbReference type="PROSITE" id="PS50929">
    <property type="entry name" value="ABC_TM1F"/>
    <property type="match status" value="1"/>
</dbReference>
<dbReference type="InterPro" id="IPR039421">
    <property type="entry name" value="Type_1_exporter"/>
</dbReference>
<evidence type="ECO:0000313" key="14">
    <source>
        <dbReference type="Proteomes" id="UP000198280"/>
    </source>
</evidence>
<dbReference type="Proteomes" id="UP000198280">
    <property type="component" value="Unassembled WGS sequence"/>
</dbReference>
<dbReference type="GO" id="GO:0016887">
    <property type="term" value="F:ATP hydrolysis activity"/>
    <property type="evidence" value="ECO:0007669"/>
    <property type="project" value="InterPro"/>
</dbReference>
<keyword evidence="9 10" id="KW-0472">Membrane</keyword>
<dbReference type="OrthoDB" id="9806127at2"/>
<dbReference type="PANTHER" id="PTHR43394:SF1">
    <property type="entry name" value="ATP-BINDING CASSETTE SUB-FAMILY B MEMBER 10, MITOCHONDRIAL"/>
    <property type="match status" value="1"/>
</dbReference>
<dbReference type="PROSITE" id="PS50893">
    <property type="entry name" value="ABC_TRANSPORTER_2"/>
    <property type="match status" value="1"/>
</dbReference>
<evidence type="ECO:0000256" key="2">
    <source>
        <dbReference type="ARBA" id="ARBA00022448"/>
    </source>
</evidence>
<evidence type="ECO:0000256" key="10">
    <source>
        <dbReference type="SAM" id="Phobius"/>
    </source>
</evidence>